<accession>A0ABU6X7B9</accession>
<proteinExistence type="predicted"/>
<dbReference type="EMBL" id="JASCZI010211536">
    <property type="protein sequence ID" value="MED6194014.1"/>
    <property type="molecule type" value="Genomic_DNA"/>
</dbReference>
<dbReference type="Proteomes" id="UP001341840">
    <property type="component" value="Unassembled WGS sequence"/>
</dbReference>
<keyword evidence="2" id="KW-1185">Reference proteome</keyword>
<comment type="caution">
    <text evidence="1">The sequence shown here is derived from an EMBL/GenBank/DDBJ whole genome shotgun (WGS) entry which is preliminary data.</text>
</comment>
<protein>
    <submittedName>
        <fullName evidence="1">Uncharacterized protein</fullName>
    </submittedName>
</protein>
<reference evidence="1 2" key="1">
    <citation type="journal article" date="2023" name="Plants (Basel)">
        <title>Bridging the Gap: Combining Genomics and Transcriptomics Approaches to Understand Stylosanthes scabra, an Orphan Legume from the Brazilian Caatinga.</title>
        <authorList>
            <person name="Ferreira-Neto J.R.C."/>
            <person name="da Silva M.D."/>
            <person name="Binneck E."/>
            <person name="de Melo N.F."/>
            <person name="da Silva R.H."/>
            <person name="de Melo A.L.T.M."/>
            <person name="Pandolfi V."/>
            <person name="Bustamante F.O."/>
            <person name="Brasileiro-Vidal A.C."/>
            <person name="Benko-Iseppon A.M."/>
        </authorList>
    </citation>
    <scope>NUCLEOTIDE SEQUENCE [LARGE SCALE GENOMIC DNA]</scope>
    <source>
        <tissue evidence="1">Leaves</tissue>
    </source>
</reference>
<evidence type="ECO:0000313" key="1">
    <source>
        <dbReference type="EMBL" id="MED6194014.1"/>
    </source>
</evidence>
<gene>
    <name evidence="1" type="ORF">PIB30_119086</name>
</gene>
<sequence>MGVCSGDNTWRLSKKMDRLRGRNEQAWAYLDKWPKKSWTRSFFSHGPKIDNICNNACEVFNSRNKEFRAKPIITLLEEVRMFVMTTIAKNKLKLSHYIGKLPPIQKSRLQKLIRESKKWTPVWSEDGPFQRFQVQGEPDDMAVDLSKGECHVSMLVQLLPFKTGMQRISAIMLVQRLFLLTQTKRATIK</sequence>
<name>A0ABU6X7B9_9FABA</name>
<organism evidence="1 2">
    <name type="scientific">Stylosanthes scabra</name>
    <dbReference type="NCBI Taxonomy" id="79078"/>
    <lineage>
        <taxon>Eukaryota</taxon>
        <taxon>Viridiplantae</taxon>
        <taxon>Streptophyta</taxon>
        <taxon>Embryophyta</taxon>
        <taxon>Tracheophyta</taxon>
        <taxon>Spermatophyta</taxon>
        <taxon>Magnoliopsida</taxon>
        <taxon>eudicotyledons</taxon>
        <taxon>Gunneridae</taxon>
        <taxon>Pentapetalae</taxon>
        <taxon>rosids</taxon>
        <taxon>fabids</taxon>
        <taxon>Fabales</taxon>
        <taxon>Fabaceae</taxon>
        <taxon>Papilionoideae</taxon>
        <taxon>50 kb inversion clade</taxon>
        <taxon>dalbergioids sensu lato</taxon>
        <taxon>Dalbergieae</taxon>
        <taxon>Pterocarpus clade</taxon>
        <taxon>Stylosanthes</taxon>
    </lineage>
</organism>
<evidence type="ECO:0000313" key="2">
    <source>
        <dbReference type="Proteomes" id="UP001341840"/>
    </source>
</evidence>